<comment type="caution">
    <text evidence="2">The sequence shown here is derived from an EMBL/GenBank/DDBJ whole genome shotgun (WGS) entry which is preliminary data.</text>
</comment>
<keyword evidence="1" id="KW-0732">Signal</keyword>
<protein>
    <recommendedName>
        <fullName evidence="4">PEP-CTERM sorting domain-containing protein</fullName>
    </recommendedName>
</protein>
<dbReference type="OrthoDB" id="9923940at2"/>
<dbReference type="EMBL" id="PPGH01000035">
    <property type="protein sequence ID" value="PQJ96362.1"/>
    <property type="molecule type" value="Genomic_DNA"/>
</dbReference>
<evidence type="ECO:0000256" key="1">
    <source>
        <dbReference type="SAM" id="SignalP"/>
    </source>
</evidence>
<dbReference type="AlphaFoldDB" id="A0A2S7XSG9"/>
<dbReference type="RefSeq" id="WP_105073987.1">
    <property type="nucleotide sequence ID" value="NZ_JAFLKP010000357.1"/>
</dbReference>
<feature type="signal peptide" evidence="1">
    <location>
        <begin position="1"/>
        <end position="19"/>
    </location>
</feature>
<evidence type="ECO:0000313" key="2">
    <source>
        <dbReference type="EMBL" id="PQJ96362.1"/>
    </source>
</evidence>
<reference evidence="2 3" key="1">
    <citation type="submission" date="2018-01" db="EMBL/GenBank/DDBJ databases">
        <title>The complete genome sequence of Chromatium okenii LaCa, a purple sulfur bacterium with a turbulent life.</title>
        <authorList>
            <person name="Luedin S.M."/>
            <person name="Liechti N."/>
            <person name="Storelli N."/>
            <person name="Danza F."/>
            <person name="Wittwer M."/>
            <person name="Pothier J.F."/>
            <person name="Tonolla M.A."/>
        </authorList>
    </citation>
    <scope>NUCLEOTIDE SEQUENCE [LARGE SCALE GENOMIC DNA]</scope>
    <source>
        <strain evidence="2 3">LaCa</strain>
    </source>
</reference>
<gene>
    <name evidence="2" type="ORF">CXB77_11585</name>
</gene>
<dbReference type="Proteomes" id="UP000239936">
    <property type="component" value="Unassembled WGS sequence"/>
</dbReference>
<evidence type="ECO:0000313" key="3">
    <source>
        <dbReference type="Proteomes" id="UP000239936"/>
    </source>
</evidence>
<feature type="chain" id="PRO_5015478335" description="PEP-CTERM sorting domain-containing protein" evidence="1">
    <location>
        <begin position="20"/>
        <end position="227"/>
    </location>
</feature>
<name>A0A2S7XSG9_9GAMM</name>
<keyword evidence="3" id="KW-1185">Reference proteome</keyword>
<proteinExistence type="predicted"/>
<organism evidence="2 3">
    <name type="scientific">Chromatium okenii</name>
    <dbReference type="NCBI Taxonomy" id="61644"/>
    <lineage>
        <taxon>Bacteria</taxon>
        <taxon>Pseudomonadati</taxon>
        <taxon>Pseudomonadota</taxon>
        <taxon>Gammaproteobacteria</taxon>
        <taxon>Chromatiales</taxon>
        <taxon>Chromatiaceae</taxon>
        <taxon>Chromatium</taxon>
    </lineage>
</organism>
<accession>A0A2S7XSG9</accession>
<sequence>MSRLLFIAALALVSATAQSAPIAYTNRVEFLTALSGLTTHTLDFDLTDAGSLIGNGNALDGITFHYDELASYSVSMQVRNDNLTTSGTNYLGTTDYGVFMDGDDFDLSFANSFAIGMTFITAGEMLNGDITLTAGNTSVGLVAAAGVPLDDDSVYFLGIIDTAAAFTTASVTAFGGAGGPWFVYNVDDIVTANLYASPNPAPVPASLALILAGLSPLGWQLRHRRHT</sequence>
<evidence type="ECO:0008006" key="4">
    <source>
        <dbReference type="Google" id="ProtNLM"/>
    </source>
</evidence>